<organism evidence="1 2">
    <name type="scientific">Pseudorhizobium tarimense</name>
    <dbReference type="NCBI Taxonomy" id="1079109"/>
    <lineage>
        <taxon>Bacteria</taxon>
        <taxon>Pseudomonadati</taxon>
        <taxon>Pseudomonadota</taxon>
        <taxon>Alphaproteobacteria</taxon>
        <taxon>Hyphomicrobiales</taxon>
        <taxon>Rhizobiaceae</taxon>
        <taxon>Rhizobium/Agrobacterium group</taxon>
        <taxon>Pseudorhizobium</taxon>
    </lineage>
</organism>
<dbReference type="EMBL" id="JBEPLJ010000011">
    <property type="protein sequence ID" value="MET3587020.1"/>
    <property type="molecule type" value="Genomic_DNA"/>
</dbReference>
<evidence type="ECO:0000313" key="1">
    <source>
        <dbReference type="EMBL" id="MET3587020.1"/>
    </source>
</evidence>
<comment type="caution">
    <text evidence="1">The sequence shown here is derived from an EMBL/GenBank/DDBJ whole genome shotgun (WGS) entry which is preliminary data.</text>
</comment>
<reference evidence="1 2" key="1">
    <citation type="submission" date="2024-06" db="EMBL/GenBank/DDBJ databases">
        <title>Genomic Encyclopedia of Type Strains, Phase IV (KMG-IV): sequencing the most valuable type-strain genomes for metagenomic binning, comparative biology and taxonomic classification.</title>
        <authorList>
            <person name="Goeker M."/>
        </authorList>
    </citation>
    <scope>NUCLEOTIDE SEQUENCE [LARGE SCALE GENOMIC DNA]</scope>
    <source>
        <strain evidence="1 2">DSM 105042</strain>
    </source>
</reference>
<sequence length="88" mass="9671">MSTLTMEEMEGRLSAHRELMIDMLAAMIGGQAQIDQFLKKLRDDLTYKDHEEDPGVLPDGGFAIENAAARELRTILEAAGARAAAEPR</sequence>
<evidence type="ECO:0000313" key="2">
    <source>
        <dbReference type="Proteomes" id="UP001549031"/>
    </source>
</evidence>
<gene>
    <name evidence="1" type="ORF">ABID21_003142</name>
</gene>
<accession>A0ABV2H909</accession>
<proteinExistence type="predicted"/>
<name>A0ABV2H909_9HYPH</name>
<dbReference type="Proteomes" id="UP001549031">
    <property type="component" value="Unassembled WGS sequence"/>
</dbReference>
<protein>
    <submittedName>
        <fullName evidence="1">Uncharacterized protein</fullName>
    </submittedName>
</protein>
<keyword evidence="2" id="KW-1185">Reference proteome</keyword>
<dbReference type="RefSeq" id="WP_247244841.1">
    <property type="nucleotide sequence ID" value="NZ_JALJRA010000011.1"/>
</dbReference>